<dbReference type="KEGG" id="mfn:Ga0123462_0007"/>
<reference evidence="1 2" key="1">
    <citation type="submission" date="2016-12" db="EMBL/GenBank/DDBJ databases">
        <title>Isolation and genomic insights into novel planktonic Zetaproteobacteria from stratified waters of the Chesapeake Bay.</title>
        <authorList>
            <person name="McAllister S.M."/>
            <person name="Kato S."/>
            <person name="Chan C.S."/>
            <person name="Chiu B.K."/>
            <person name="Field E.K."/>
        </authorList>
    </citation>
    <scope>NUCLEOTIDE SEQUENCE [LARGE SCALE GENOMIC DNA]</scope>
    <source>
        <strain evidence="1 2">CP-8</strain>
    </source>
</reference>
<proteinExistence type="predicted"/>
<dbReference type="RefSeq" id="WP_157821224.1">
    <property type="nucleotide sequence ID" value="NZ_CP018800.1"/>
</dbReference>
<keyword evidence="2" id="KW-1185">Reference proteome</keyword>
<evidence type="ECO:0000313" key="1">
    <source>
        <dbReference type="EMBL" id="ATX80887.1"/>
    </source>
</evidence>
<dbReference type="Proteomes" id="UP000231637">
    <property type="component" value="Chromosome"/>
</dbReference>
<dbReference type="AlphaFoldDB" id="A0A2K8L0T3"/>
<sequence>MRLVFITLLILLAGCETTHKLTGSTIYLPEMDPDERYNADDYDNGMDDAMMSGS</sequence>
<accession>A0A2K8L0T3</accession>
<dbReference type="EMBL" id="CP018800">
    <property type="protein sequence ID" value="ATX80887.1"/>
    <property type="molecule type" value="Genomic_DNA"/>
</dbReference>
<dbReference type="PROSITE" id="PS51257">
    <property type="entry name" value="PROKAR_LIPOPROTEIN"/>
    <property type="match status" value="1"/>
</dbReference>
<protein>
    <recommendedName>
        <fullName evidence="3">Lipoprotein</fullName>
    </recommendedName>
</protein>
<evidence type="ECO:0000313" key="2">
    <source>
        <dbReference type="Proteomes" id="UP000231637"/>
    </source>
</evidence>
<gene>
    <name evidence="1" type="ORF">Ga0123462_0007</name>
</gene>
<name>A0A2K8L0T3_9PROT</name>
<evidence type="ECO:0008006" key="3">
    <source>
        <dbReference type="Google" id="ProtNLM"/>
    </source>
</evidence>
<organism evidence="1 2">
    <name type="scientific">Mariprofundus ferrinatatus</name>
    <dbReference type="NCBI Taxonomy" id="1921087"/>
    <lineage>
        <taxon>Bacteria</taxon>
        <taxon>Pseudomonadati</taxon>
        <taxon>Pseudomonadota</taxon>
        <taxon>Candidatius Mariprofundia</taxon>
        <taxon>Mariprofundales</taxon>
        <taxon>Mariprofundaceae</taxon>
        <taxon>Mariprofundus</taxon>
    </lineage>
</organism>